<dbReference type="EMBL" id="DS028132">
    <property type="protein sequence ID" value="EEY55756.1"/>
    <property type="molecule type" value="Genomic_DNA"/>
</dbReference>
<protein>
    <submittedName>
        <fullName evidence="1">Uncharacterized protein</fullName>
    </submittedName>
</protein>
<proteinExistence type="predicted"/>
<dbReference type="AlphaFoldDB" id="D0NCP2"/>
<dbReference type="KEGG" id="pif:PITG_09733"/>
<dbReference type="Proteomes" id="UP000006643">
    <property type="component" value="Unassembled WGS sequence"/>
</dbReference>
<dbReference type="OrthoDB" id="104649at2759"/>
<dbReference type="InParanoid" id="D0NCP2"/>
<accession>D0NCP2</accession>
<gene>
    <name evidence="1" type="ORF">PITG_09733</name>
</gene>
<dbReference type="STRING" id="403677.D0NCP2"/>
<evidence type="ECO:0000313" key="2">
    <source>
        <dbReference type="Proteomes" id="UP000006643"/>
    </source>
</evidence>
<keyword evidence="2" id="KW-1185">Reference proteome</keyword>
<evidence type="ECO:0000313" key="1">
    <source>
        <dbReference type="EMBL" id="EEY55756.1"/>
    </source>
</evidence>
<name>D0NCP2_PHYIT</name>
<reference evidence="2" key="1">
    <citation type="journal article" date="2009" name="Nature">
        <title>Genome sequence and analysis of the Irish potato famine pathogen Phytophthora infestans.</title>
        <authorList>
            <consortium name="The Broad Institute Genome Sequencing Platform"/>
            <person name="Haas B.J."/>
            <person name="Kamoun S."/>
            <person name="Zody M.C."/>
            <person name="Jiang R.H."/>
            <person name="Handsaker R.E."/>
            <person name="Cano L.M."/>
            <person name="Grabherr M."/>
            <person name="Kodira C.D."/>
            <person name="Raffaele S."/>
            <person name="Torto-Alalibo T."/>
            <person name="Bozkurt T.O."/>
            <person name="Ah-Fong A.M."/>
            <person name="Alvarado L."/>
            <person name="Anderson V.L."/>
            <person name="Armstrong M.R."/>
            <person name="Avrova A."/>
            <person name="Baxter L."/>
            <person name="Beynon J."/>
            <person name="Boevink P.C."/>
            <person name="Bollmann S.R."/>
            <person name="Bos J.I."/>
            <person name="Bulone V."/>
            <person name="Cai G."/>
            <person name="Cakir C."/>
            <person name="Carrington J.C."/>
            <person name="Chawner M."/>
            <person name="Conti L."/>
            <person name="Costanzo S."/>
            <person name="Ewan R."/>
            <person name="Fahlgren N."/>
            <person name="Fischbach M.A."/>
            <person name="Fugelstad J."/>
            <person name="Gilroy E.M."/>
            <person name="Gnerre S."/>
            <person name="Green P.J."/>
            <person name="Grenville-Briggs L.J."/>
            <person name="Griffith J."/>
            <person name="Grunwald N.J."/>
            <person name="Horn K."/>
            <person name="Horner N.R."/>
            <person name="Hu C.H."/>
            <person name="Huitema E."/>
            <person name="Jeong D.H."/>
            <person name="Jones A.M."/>
            <person name="Jones J.D."/>
            <person name="Jones R.W."/>
            <person name="Karlsson E.K."/>
            <person name="Kunjeti S.G."/>
            <person name="Lamour K."/>
            <person name="Liu Z."/>
            <person name="Ma L."/>
            <person name="Maclean D."/>
            <person name="Chibucos M.C."/>
            <person name="McDonald H."/>
            <person name="McWalters J."/>
            <person name="Meijer H.J."/>
            <person name="Morgan W."/>
            <person name="Morris P.F."/>
            <person name="Munro C.A."/>
            <person name="O'Neill K."/>
            <person name="Ospina-Giraldo M."/>
            <person name="Pinzon A."/>
            <person name="Pritchard L."/>
            <person name="Ramsahoye B."/>
            <person name="Ren Q."/>
            <person name="Restrepo S."/>
            <person name="Roy S."/>
            <person name="Sadanandom A."/>
            <person name="Savidor A."/>
            <person name="Schornack S."/>
            <person name="Schwartz D.C."/>
            <person name="Schumann U.D."/>
            <person name="Schwessinger B."/>
            <person name="Seyer L."/>
            <person name="Sharpe T."/>
            <person name="Silvar C."/>
            <person name="Song J."/>
            <person name="Studholme D.J."/>
            <person name="Sykes S."/>
            <person name="Thines M."/>
            <person name="van de Vondervoort P.J."/>
            <person name="Phuntumart V."/>
            <person name="Wawra S."/>
            <person name="Weide R."/>
            <person name="Win J."/>
            <person name="Young C."/>
            <person name="Zhou S."/>
            <person name="Fry W."/>
            <person name="Meyers B.C."/>
            <person name="van West P."/>
            <person name="Ristaino J."/>
            <person name="Govers F."/>
            <person name="Birch P.R."/>
            <person name="Whisson S.C."/>
            <person name="Judelson H.S."/>
            <person name="Nusbaum C."/>
        </authorList>
    </citation>
    <scope>NUCLEOTIDE SEQUENCE [LARGE SCALE GENOMIC DNA]</scope>
    <source>
        <strain evidence="2">T30-4</strain>
    </source>
</reference>
<dbReference type="VEuPathDB" id="FungiDB:PITG_09733"/>
<sequence length="241" mass="25854">MGKLAAYAVAGRQVPCPDDSKPTTLISVGLGQEPASPLVTAPVSQSLTALPSTCSISRELEDAVAEVDRAVDPDDILESTEQALGPCITISKSTYHTGVERLASLNDEETSSVHGEAVETVSIDVFDSGQFMNGLRAKNLFDSIPDDDVNLVVAADLSDSESDADDDNVMEDNQCPPGDDGRFSARHVLLLPSKTAVEDGAVPRGTFSRFMKRDRFEAIMQFPHFNNNEGSGAHEDKAWKI</sequence>
<dbReference type="RefSeq" id="XP_002903332.1">
    <property type="nucleotide sequence ID" value="XM_002903286.1"/>
</dbReference>
<organism evidence="1 2">
    <name type="scientific">Phytophthora infestans (strain T30-4)</name>
    <name type="common">Potato late blight agent</name>
    <dbReference type="NCBI Taxonomy" id="403677"/>
    <lineage>
        <taxon>Eukaryota</taxon>
        <taxon>Sar</taxon>
        <taxon>Stramenopiles</taxon>
        <taxon>Oomycota</taxon>
        <taxon>Peronosporomycetes</taxon>
        <taxon>Peronosporales</taxon>
        <taxon>Peronosporaceae</taxon>
        <taxon>Phytophthora</taxon>
    </lineage>
</organism>
<dbReference type="HOGENOM" id="CLU_1153627_0_0_1"/>
<dbReference type="GeneID" id="9470357"/>